<reference evidence="5 6" key="1">
    <citation type="submission" date="2024-10" db="EMBL/GenBank/DDBJ databases">
        <title>The Natural Products Discovery Center: Release of the First 8490 Sequenced Strains for Exploring Actinobacteria Biosynthetic Diversity.</title>
        <authorList>
            <person name="Kalkreuter E."/>
            <person name="Kautsar S.A."/>
            <person name="Yang D."/>
            <person name="Bader C.D."/>
            <person name="Teijaro C.N."/>
            <person name="Fluegel L."/>
            <person name="Davis C.M."/>
            <person name="Simpson J.R."/>
            <person name="Lauterbach L."/>
            <person name="Steele A.D."/>
            <person name="Gui C."/>
            <person name="Meng S."/>
            <person name="Li G."/>
            <person name="Viehrig K."/>
            <person name="Ye F."/>
            <person name="Su P."/>
            <person name="Kiefer A.F."/>
            <person name="Nichols A."/>
            <person name="Cepeda A.J."/>
            <person name="Yan W."/>
            <person name="Fan B."/>
            <person name="Jiang Y."/>
            <person name="Adhikari A."/>
            <person name="Zheng C.-J."/>
            <person name="Schuster L."/>
            <person name="Cowan T.M."/>
            <person name="Smanski M.J."/>
            <person name="Chevrette M.G."/>
            <person name="De Carvalho L.P.S."/>
            <person name="Shen B."/>
        </authorList>
    </citation>
    <scope>NUCLEOTIDE SEQUENCE [LARGE SCALE GENOMIC DNA]</scope>
    <source>
        <strain evidence="5 6">NPDC000087</strain>
    </source>
</reference>
<feature type="compositionally biased region" description="Polar residues" evidence="2">
    <location>
        <begin position="1"/>
        <end position="11"/>
    </location>
</feature>
<feature type="region of interest" description="Disordered" evidence="2">
    <location>
        <begin position="1"/>
        <end position="112"/>
    </location>
</feature>
<evidence type="ECO:0000313" key="5">
    <source>
        <dbReference type="EMBL" id="MFF5292686.1"/>
    </source>
</evidence>
<evidence type="ECO:0000259" key="4">
    <source>
        <dbReference type="Pfam" id="PF11611"/>
    </source>
</evidence>
<gene>
    <name evidence="5" type="ORF">ACFY35_24855</name>
</gene>
<evidence type="ECO:0000313" key="6">
    <source>
        <dbReference type="Proteomes" id="UP001602245"/>
    </source>
</evidence>
<keyword evidence="3" id="KW-0472">Membrane</keyword>
<comment type="caution">
    <text evidence="5">The sequence shown here is derived from an EMBL/GenBank/DDBJ whole genome shotgun (WGS) entry which is preliminary data.</text>
</comment>
<keyword evidence="6" id="KW-1185">Reference proteome</keyword>
<protein>
    <submittedName>
        <fullName evidence="5">DUF4352 domain-containing protein</fullName>
    </submittedName>
</protein>
<dbReference type="Pfam" id="PF11611">
    <property type="entry name" value="DUF4352"/>
    <property type="match status" value="1"/>
</dbReference>
<dbReference type="InterPro" id="IPR029050">
    <property type="entry name" value="Immunoprotect_excell_Ig-like"/>
</dbReference>
<dbReference type="RefSeq" id="WP_245577563.1">
    <property type="nucleotide sequence ID" value="NZ_JBIAZU010000004.1"/>
</dbReference>
<dbReference type="Gene3D" id="2.60.40.1240">
    <property type="match status" value="1"/>
</dbReference>
<keyword evidence="3" id="KW-1133">Transmembrane helix</keyword>
<feature type="compositionally biased region" description="Low complexity" evidence="2">
    <location>
        <begin position="67"/>
        <end position="78"/>
    </location>
</feature>
<dbReference type="EMBL" id="JBIAZU010000004">
    <property type="protein sequence ID" value="MFF5292686.1"/>
    <property type="molecule type" value="Genomic_DNA"/>
</dbReference>
<evidence type="ECO:0000256" key="2">
    <source>
        <dbReference type="SAM" id="MobiDB-lite"/>
    </source>
</evidence>
<dbReference type="Proteomes" id="UP001602245">
    <property type="component" value="Unassembled WGS sequence"/>
</dbReference>
<evidence type="ECO:0000256" key="1">
    <source>
        <dbReference type="ARBA" id="ARBA00022729"/>
    </source>
</evidence>
<feature type="compositionally biased region" description="Pro residues" evidence="2">
    <location>
        <begin position="79"/>
        <end position="110"/>
    </location>
</feature>
<proteinExistence type="predicted"/>
<name>A0ABW6WIG6_9ACTN</name>
<organism evidence="5 6">
    <name type="scientific">Paractinoplanes globisporus</name>
    <dbReference type="NCBI Taxonomy" id="113565"/>
    <lineage>
        <taxon>Bacteria</taxon>
        <taxon>Bacillati</taxon>
        <taxon>Actinomycetota</taxon>
        <taxon>Actinomycetes</taxon>
        <taxon>Micromonosporales</taxon>
        <taxon>Micromonosporaceae</taxon>
        <taxon>Paractinoplanes</taxon>
    </lineage>
</organism>
<keyword evidence="1" id="KW-0732">Signal</keyword>
<sequence length="291" mass="30394">MTAESNMNADGQQPHVPTHQAPPEAAGAHDQQSFSYGPPPQQYEQAYAAPTPHEPAYGPPAPHQPWPQYQAQPGYPYGQQPPPMAGPPAQYPPGGYPPPPPPYGPPPMAPPKKKSKALLVLGISAAVVFGLCGLGAVVSTAGDGSSTTGSTSTGGTKAKTVAMNTAARDGKFEFTVDDMDCSQTTLGGQYLNKQAQGKFCVITVSVRNIGDEAQTFDGGNQKAFDATGTQYENDGAAEMYANDDAETFLNDINPGNSVTGKIVFDVPTSTTLTQVELHDSIWSGGVKVALQ</sequence>
<dbReference type="InterPro" id="IPR029051">
    <property type="entry name" value="DUF4352"/>
</dbReference>
<feature type="domain" description="DUF4352" evidence="4">
    <location>
        <begin position="163"/>
        <end position="285"/>
    </location>
</feature>
<feature type="transmembrane region" description="Helical" evidence="3">
    <location>
        <begin position="117"/>
        <end position="138"/>
    </location>
</feature>
<keyword evidence="3" id="KW-0812">Transmembrane</keyword>
<accession>A0ABW6WIG6</accession>
<evidence type="ECO:0000256" key="3">
    <source>
        <dbReference type="SAM" id="Phobius"/>
    </source>
</evidence>